<feature type="chain" id="PRO_5038828680" evidence="5">
    <location>
        <begin position="26"/>
        <end position="509"/>
    </location>
</feature>
<dbReference type="RefSeq" id="WP_066840511.1">
    <property type="nucleotide sequence ID" value="NZ_LSTQ01000024.1"/>
</dbReference>
<protein>
    <submittedName>
        <fullName evidence="7">Peptide ABC transporter substrate-binding protein</fullName>
    </submittedName>
</protein>
<dbReference type="Pfam" id="PF00496">
    <property type="entry name" value="SBP_bac_5"/>
    <property type="match status" value="1"/>
</dbReference>
<dbReference type="CDD" id="cd08494">
    <property type="entry name" value="PBP2_NikA_DppA_OppA_like_6"/>
    <property type="match status" value="1"/>
</dbReference>
<gene>
    <name evidence="7" type="ORF">AYJ05_01625</name>
</gene>
<dbReference type="GO" id="GO:0015833">
    <property type="term" value="P:peptide transport"/>
    <property type="evidence" value="ECO:0007669"/>
    <property type="project" value="TreeGrafter"/>
</dbReference>
<keyword evidence="8" id="KW-1185">Reference proteome</keyword>
<dbReference type="InterPro" id="IPR030678">
    <property type="entry name" value="Peptide/Ni-bd"/>
</dbReference>
<dbReference type="GO" id="GO:0043190">
    <property type="term" value="C:ATP-binding cassette (ABC) transporter complex"/>
    <property type="evidence" value="ECO:0007669"/>
    <property type="project" value="InterPro"/>
</dbReference>
<evidence type="ECO:0000313" key="8">
    <source>
        <dbReference type="Proteomes" id="UP000076947"/>
    </source>
</evidence>
<dbReference type="PANTHER" id="PTHR30290">
    <property type="entry name" value="PERIPLASMIC BINDING COMPONENT OF ABC TRANSPORTER"/>
    <property type="match status" value="1"/>
</dbReference>
<dbReference type="InterPro" id="IPR000914">
    <property type="entry name" value="SBP_5_dom"/>
</dbReference>
<sequence length="509" mass="54878">MTSPTRNRLRFLTLTASALVLTGCAAGHTAVVNPEDSGSSSTSAITIATTSSATSLDFTTTGGAAIPAALMDNVYETLVTIDPESGNIIPHLASSWDVSGDATTYTFHLRDDVYFSNGDQFNAETAKFSIDYVLNEWSNGIASQMAPVKAAEVQDEHTLKVTLEQPSQSWLWNMSTAVGAMMSPGGIDKLATEPVGTGPYQLRQFSTGEFIALKPNPNYWGAPAASAVTISFYPDALSSLNALQAGQVDVVWSMQTPELLNTLPEEFDVEVGTTNGEILLSMNNNAAPFDDPRIRQAVAYGVDRAALNEVIWEGLAEDTGGQPVPPTDPWFSEKNFYEFDPARAQELMREAGAEGTKLTLTIPTVPYAQIASELLYSQLTEIGFDVTLESAEFPAVWLGQVMGAQDYQMSLISHVEPHDVPVLFGNPDYYLGYDSEATRELLAAADTADSPERYHELMLEAISTIMDDAAALTLMNMPNIVISDPGISGLQVNAITDAMVLRNLKEDAQ</sequence>
<dbReference type="STRING" id="1705.CA21670_03135"/>
<dbReference type="PANTHER" id="PTHR30290:SF10">
    <property type="entry name" value="PERIPLASMIC OLIGOPEPTIDE-BINDING PROTEIN-RELATED"/>
    <property type="match status" value="1"/>
</dbReference>
<evidence type="ECO:0000259" key="6">
    <source>
        <dbReference type="Pfam" id="PF00496"/>
    </source>
</evidence>
<dbReference type="Proteomes" id="UP000076947">
    <property type="component" value="Unassembled WGS sequence"/>
</dbReference>
<evidence type="ECO:0000256" key="5">
    <source>
        <dbReference type="SAM" id="SignalP"/>
    </source>
</evidence>
<comment type="caution">
    <text evidence="7">The sequence shown here is derived from an EMBL/GenBank/DDBJ whole genome shotgun (WGS) entry which is preliminary data.</text>
</comment>
<comment type="subcellular location">
    <subcellularLocation>
        <location evidence="1">Cell envelope</location>
    </subcellularLocation>
</comment>
<dbReference type="GO" id="GO:0030313">
    <property type="term" value="C:cell envelope"/>
    <property type="evidence" value="ECO:0007669"/>
    <property type="project" value="UniProtKB-SubCell"/>
</dbReference>
<dbReference type="OrthoDB" id="9796817at2"/>
<accession>A0A177IBH9</accession>
<dbReference type="PROSITE" id="PS51257">
    <property type="entry name" value="PROKAR_LIPOPROTEIN"/>
    <property type="match status" value="1"/>
</dbReference>
<feature type="signal peptide" evidence="5">
    <location>
        <begin position="1"/>
        <end position="25"/>
    </location>
</feature>
<dbReference type="SUPFAM" id="SSF53850">
    <property type="entry name" value="Periplasmic binding protein-like II"/>
    <property type="match status" value="1"/>
</dbReference>
<keyword evidence="3" id="KW-0813">Transport</keyword>
<dbReference type="PIRSF" id="PIRSF002741">
    <property type="entry name" value="MppA"/>
    <property type="match status" value="1"/>
</dbReference>
<evidence type="ECO:0000313" key="7">
    <source>
        <dbReference type="EMBL" id="OAH26162.1"/>
    </source>
</evidence>
<reference evidence="8" key="1">
    <citation type="submission" date="2016-02" db="EMBL/GenBank/DDBJ databases">
        <authorList>
            <person name="Kaur G."/>
            <person name="Nair G.R."/>
            <person name="Mayilraj S."/>
        </authorList>
    </citation>
    <scope>NUCLEOTIDE SEQUENCE [LARGE SCALE GENOMIC DNA]</scope>
    <source>
        <strain evidence="8">GA-15</strain>
    </source>
</reference>
<comment type="similarity">
    <text evidence="2">Belongs to the bacterial solute-binding protein 5 family.</text>
</comment>
<dbReference type="InterPro" id="IPR039424">
    <property type="entry name" value="SBP_5"/>
</dbReference>
<name>A0A177IBH9_9CORY</name>
<evidence type="ECO:0000256" key="1">
    <source>
        <dbReference type="ARBA" id="ARBA00004196"/>
    </source>
</evidence>
<dbReference type="EMBL" id="LSTQ01000024">
    <property type="protein sequence ID" value="OAH26162.1"/>
    <property type="molecule type" value="Genomic_DNA"/>
</dbReference>
<organism evidence="7 8">
    <name type="scientific">Corynebacterium stationis</name>
    <dbReference type="NCBI Taxonomy" id="1705"/>
    <lineage>
        <taxon>Bacteria</taxon>
        <taxon>Bacillati</taxon>
        <taxon>Actinomycetota</taxon>
        <taxon>Actinomycetes</taxon>
        <taxon>Mycobacteriales</taxon>
        <taxon>Corynebacteriaceae</taxon>
        <taxon>Corynebacterium</taxon>
    </lineage>
</organism>
<proteinExistence type="inferred from homology"/>
<dbReference type="Gene3D" id="3.40.190.10">
    <property type="entry name" value="Periplasmic binding protein-like II"/>
    <property type="match status" value="1"/>
</dbReference>
<dbReference type="GO" id="GO:0042597">
    <property type="term" value="C:periplasmic space"/>
    <property type="evidence" value="ECO:0007669"/>
    <property type="project" value="UniProtKB-ARBA"/>
</dbReference>
<evidence type="ECO:0000256" key="4">
    <source>
        <dbReference type="ARBA" id="ARBA00022729"/>
    </source>
</evidence>
<dbReference type="AlphaFoldDB" id="A0A177IBH9"/>
<dbReference type="Gene3D" id="3.10.105.10">
    <property type="entry name" value="Dipeptide-binding Protein, Domain 3"/>
    <property type="match status" value="1"/>
</dbReference>
<dbReference type="GO" id="GO:1904680">
    <property type="term" value="F:peptide transmembrane transporter activity"/>
    <property type="evidence" value="ECO:0007669"/>
    <property type="project" value="TreeGrafter"/>
</dbReference>
<feature type="domain" description="Solute-binding protein family 5" evidence="6">
    <location>
        <begin position="88"/>
        <end position="413"/>
    </location>
</feature>
<keyword evidence="4 5" id="KW-0732">Signal</keyword>
<evidence type="ECO:0000256" key="3">
    <source>
        <dbReference type="ARBA" id="ARBA00022448"/>
    </source>
</evidence>
<evidence type="ECO:0000256" key="2">
    <source>
        <dbReference type="ARBA" id="ARBA00005695"/>
    </source>
</evidence>